<name>A0A151WQF1_9HYME</name>
<dbReference type="PROSITE" id="PS50800">
    <property type="entry name" value="SAP"/>
    <property type="match status" value="1"/>
</dbReference>
<dbReference type="EMBL" id="KQ982831">
    <property type="protein sequence ID" value="KYQ50086.1"/>
    <property type="molecule type" value="Genomic_DNA"/>
</dbReference>
<dbReference type="PROSITE" id="PS50158">
    <property type="entry name" value="ZF_CCHC"/>
    <property type="match status" value="1"/>
</dbReference>
<dbReference type="InterPro" id="IPR001878">
    <property type="entry name" value="Znf_CCHC"/>
</dbReference>
<accession>A0A151WQF1</accession>
<keyword evidence="3" id="KW-0479">Metal-binding</keyword>
<protein>
    <recommendedName>
        <fullName evidence="10">CCHC-type domain-containing protein</fullName>
    </recommendedName>
</protein>
<feature type="region of interest" description="Disordered" evidence="5">
    <location>
        <begin position="42"/>
        <end position="63"/>
    </location>
</feature>
<dbReference type="STRING" id="64791.A0A151WQF1"/>
<dbReference type="PROSITE" id="PS00141">
    <property type="entry name" value="ASP_PROTEASE"/>
    <property type="match status" value="1"/>
</dbReference>
<evidence type="ECO:0000256" key="4">
    <source>
        <dbReference type="SAM" id="Coils"/>
    </source>
</evidence>
<feature type="compositionally biased region" description="Basic residues" evidence="5">
    <location>
        <begin position="662"/>
        <end position="696"/>
    </location>
</feature>
<feature type="region of interest" description="Disordered" evidence="5">
    <location>
        <begin position="306"/>
        <end position="333"/>
    </location>
</feature>
<dbReference type="InterPro" id="IPR036361">
    <property type="entry name" value="SAP_dom_sf"/>
</dbReference>
<dbReference type="GO" id="GO:0006508">
    <property type="term" value="P:proteolysis"/>
    <property type="evidence" value="ECO:0007669"/>
    <property type="project" value="InterPro"/>
</dbReference>
<dbReference type="GO" id="GO:0008270">
    <property type="term" value="F:zinc ion binding"/>
    <property type="evidence" value="ECO:0007669"/>
    <property type="project" value="UniProtKB-KW"/>
</dbReference>
<feature type="compositionally biased region" description="Basic residues" evidence="5">
    <location>
        <begin position="708"/>
        <end position="800"/>
    </location>
</feature>
<evidence type="ECO:0000313" key="9">
    <source>
        <dbReference type="Proteomes" id="UP000075809"/>
    </source>
</evidence>
<dbReference type="InterPro" id="IPR021109">
    <property type="entry name" value="Peptidase_aspartic_dom_sf"/>
</dbReference>
<dbReference type="InterPro" id="IPR035542">
    <property type="entry name" value="CRIP"/>
</dbReference>
<evidence type="ECO:0000259" key="6">
    <source>
        <dbReference type="PROSITE" id="PS50158"/>
    </source>
</evidence>
<comment type="subcellular location">
    <subcellularLocation>
        <location evidence="1">Nucleus</location>
    </subcellularLocation>
</comment>
<feature type="compositionally biased region" description="Basic and acidic residues" evidence="5">
    <location>
        <begin position="697"/>
        <end position="707"/>
    </location>
</feature>
<dbReference type="Gene3D" id="2.40.70.10">
    <property type="entry name" value="Acid Proteases"/>
    <property type="match status" value="1"/>
</dbReference>
<keyword evidence="3" id="KW-0862">Zinc</keyword>
<dbReference type="GO" id="GO:0005634">
    <property type="term" value="C:nucleus"/>
    <property type="evidence" value="ECO:0007669"/>
    <property type="project" value="UniProtKB-SubCell"/>
</dbReference>
<dbReference type="InterPro" id="IPR001969">
    <property type="entry name" value="Aspartic_peptidase_AS"/>
</dbReference>
<evidence type="ECO:0000256" key="2">
    <source>
        <dbReference type="ARBA" id="ARBA00023242"/>
    </source>
</evidence>
<dbReference type="Proteomes" id="UP000075809">
    <property type="component" value="Unassembled WGS sequence"/>
</dbReference>
<feature type="domain" description="CCHC-type" evidence="6">
    <location>
        <begin position="365"/>
        <end position="381"/>
    </location>
</feature>
<proteinExistence type="predicted"/>
<dbReference type="AlphaFoldDB" id="A0A151WQF1"/>
<sequence length="865" mass="100389">MKNLSDFTLVALKRVLEERGYSSTEMKAELIRRLMEADPNGKWLRGGDASSGESDDRCNNAGASRVGESTVWQDPDVLRREIELCRKEKELAERELELTRRELELLRQSQVRDNAIDGEIRQRDVDGDSDTRTRCAHARVNVTAITDLLSHFDGKSATYDIWEKQVRLLRATYRLEDDAARLVIGMLLKGKALEWLHSKPEYIGMPFDVLLNELRSTFQHRQTRVTMRKRFEERTWKKDETFHEYYHEKIIMGNRVPIDDDEMLEYIIDGIPDEALRNQARVQGFETVDTLLKAFEKVTFRERNTSNTTKHGYNNNKNNSWNKEEKKDGKTDNKKNATNIVIRCHNCGIRDHTGINCPTKEQGVKCFGCNERGHIISKCPKKVEATKKSYAMTRSLSKKYIKDVIIHEQHIKALVDSGSDLTLMCADEYVKLGLPGFQPGGMRFRGIGSDDNMTLGEFRTDIVVDGHSYPIPIVTNLVSDILFQPSMLTGTDFLDTVEVAWFPVVGLLLAAATGQEPKTRDEVRPQVSATKQELVGSIKLLGQLQPPRPFVPKNLPGIIAPVERNQKKRQLADLGLTFPEPLLLLNGQTPLPLLETTFGASLASIVPRITPQPKQIITRITETSSPLSHVTIHEHKEEHKHHHGHEHKHDHHEEHHHGHHEDHHHKHGHDHKHGHHEDHKHHHHEDHHHKHEHKHGHKEDHHHGHHEDHHHHHHQDHKHHHHESHKHGHHHKEDHKHGHDHKHHHDHHEHHHHHEDHKHHAGHDHKHHHKHHEGHKHHEDHHHKHGHDHHHKHHEDHHHHVFENHDHGDYKSFGHHFESPLVHEEFILSEESAAVSVTPPLKDVLKITKSPKVRESIEHTEVEQV</sequence>
<dbReference type="PANTHER" id="PTHR45843:SF1">
    <property type="entry name" value="PEPTIDYL-PROLYL CIS-TRANS ISOMERASE-LIKE 4"/>
    <property type="match status" value="1"/>
</dbReference>
<evidence type="ECO:0000259" key="7">
    <source>
        <dbReference type="PROSITE" id="PS50800"/>
    </source>
</evidence>
<evidence type="ECO:0008006" key="10">
    <source>
        <dbReference type="Google" id="ProtNLM"/>
    </source>
</evidence>
<dbReference type="SMART" id="SM00343">
    <property type="entry name" value="ZnF_C2HC"/>
    <property type="match status" value="2"/>
</dbReference>
<dbReference type="Gene3D" id="1.10.720.30">
    <property type="entry name" value="SAP domain"/>
    <property type="match status" value="1"/>
</dbReference>
<keyword evidence="4" id="KW-0175">Coiled coil</keyword>
<evidence type="ECO:0000256" key="1">
    <source>
        <dbReference type="ARBA" id="ARBA00004123"/>
    </source>
</evidence>
<organism evidence="8 9">
    <name type="scientific">Mycetomoellerius zeteki</name>
    <dbReference type="NCBI Taxonomy" id="64791"/>
    <lineage>
        <taxon>Eukaryota</taxon>
        <taxon>Metazoa</taxon>
        <taxon>Ecdysozoa</taxon>
        <taxon>Arthropoda</taxon>
        <taxon>Hexapoda</taxon>
        <taxon>Insecta</taxon>
        <taxon>Pterygota</taxon>
        <taxon>Neoptera</taxon>
        <taxon>Endopterygota</taxon>
        <taxon>Hymenoptera</taxon>
        <taxon>Apocrita</taxon>
        <taxon>Aculeata</taxon>
        <taxon>Formicoidea</taxon>
        <taxon>Formicidae</taxon>
        <taxon>Myrmicinae</taxon>
        <taxon>Mycetomoellerius</taxon>
    </lineage>
</organism>
<dbReference type="GO" id="GO:0004190">
    <property type="term" value="F:aspartic-type endopeptidase activity"/>
    <property type="evidence" value="ECO:0007669"/>
    <property type="project" value="InterPro"/>
</dbReference>
<dbReference type="SUPFAM" id="SSF57756">
    <property type="entry name" value="Retrovirus zinc finger-like domains"/>
    <property type="match status" value="1"/>
</dbReference>
<gene>
    <name evidence="8" type="ORF">ALC60_10823</name>
</gene>
<feature type="coiled-coil region" evidence="4">
    <location>
        <begin position="82"/>
        <end position="109"/>
    </location>
</feature>
<evidence type="ECO:0000256" key="3">
    <source>
        <dbReference type="PROSITE-ProRule" id="PRU00047"/>
    </source>
</evidence>
<keyword evidence="2" id="KW-0539">Nucleus</keyword>
<feature type="compositionally biased region" description="Basic and acidic residues" evidence="5">
    <location>
        <begin position="322"/>
        <end position="333"/>
    </location>
</feature>
<keyword evidence="9" id="KW-1185">Reference proteome</keyword>
<dbReference type="InterPro" id="IPR036875">
    <property type="entry name" value="Znf_CCHC_sf"/>
</dbReference>
<feature type="compositionally biased region" description="Basic residues" evidence="5">
    <location>
        <begin position="638"/>
        <end position="650"/>
    </location>
</feature>
<dbReference type="InterPro" id="IPR003034">
    <property type="entry name" value="SAP_dom"/>
</dbReference>
<evidence type="ECO:0000256" key="5">
    <source>
        <dbReference type="SAM" id="MobiDB-lite"/>
    </source>
</evidence>
<keyword evidence="3" id="KW-0863">Zinc-finger</keyword>
<dbReference type="SUPFAM" id="SSF50630">
    <property type="entry name" value="Acid proteases"/>
    <property type="match status" value="1"/>
</dbReference>
<reference evidence="8 9" key="1">
    <citation type="submission" date="2015-09" db="EMBL/GenBank/DDBJ databases">
        <title>Trachymyrmex zeteki WGS genome.</title>
        <authorList>
            <person name="Nygaard S."/>
            <person name="Hu H."/>
            <person name="Boomsma J."/>
            <person name="Zhang G."/>
        </authorList>
    </citation>
    <scope>NUCLEOTIDE SEQUENCE [LARGE SCALE GENOMIC DNA]</scope>
    <source>
        <strain evidence="8">Tzet28-1</strain>
        <tissue evidence="8">Whole body</tissue>
    </source>
</reference>
<dbReference type="GO" id="GO:0003676">
    <property type="term" value="F:nucleic acid binding"/>
    <property type="evidence" value="ECO:0007669"/>
    <property type="project" value="InterPro"/>
</dbReference>
<evidence type="ECO:0000313" key="8">
    <source>
        <dbReference type="EMBL" id="KYQ50086.1"/>
    </source>
</evidence>
<dbReference type="PANTHER" id="PTHR45843">
    <property type="entry name" value="PEPTIDYL-PROLYL CIS-TRANS ISOMERASE-LIKE 4"/>
    <property type="match status" value="1"/>
</dbReference>
<feature type="compositionally biased region" description="Basic and acidic residues" evidence="5">
    <location>
        <begin position="651"/>
        <end position="661"/>
    </location>
</feature>
<feature type="region of interest" description="Disordered" evidence="5">
    <location>
        <begin position="635"/>
        <end position="807"/>
    </location>
</feature>
<feature type="domain" description="SAP" evidence="7">
    <location>
        <begin position="4"/>
        <end position="38"/>
    </location>
</feature>